<keyword evidence="3" id="KW-1185">Reference proteome</keyword>
<dbReference type="PANTHER" id="PTHR16161:SF0">
    <property type="entry name" value="TRANSCRIPTIONAL PROTEIN SWT1"/>
    <property type="match status" value="1"/>
</dbReference>
<dbReference type="Proteomes" id="UP000815677">
    <property type="component" value="Unassembled WGS sequence"/>
</dbReference>
<organism evidence="2 3">
    <name type="scientific">Mycena chlorophos</name>
    <name type="common">Agaric fungus</name>
    <name type="synonym">Agaricus chlorophos</name>
    <dbReference type="NCBI Taxonomy" id="658473"/>
    <lineage>
        <taxon>Eukaryota</taxon>
        <taxon>Fungi</taxon>
        <taxon>Dikarya</taxon>
        <taxon>Basidiomycota</taxon>
        <taxon>Agaricomycotina</taxon>
        <taxon>Agaricomycetes</taxon>
        <taxon>Agaricomycetidae</taxon>
        <taxon>Agaricales</taxon>
        <taxon>Marasmiineae</taxon>
        <taxon>Mycenaceae</taxon>
        <taxon>Mycena</taxon>
    </lineage>
</organism>
<gene>
    <name evidence="2" type="ORF">MCHLO_16114</name>
</gene>
<dbReference type="PANTHER" id="PTHR16161">
    <property type="entry name" value="TRANSCRIPTIONAL PROTEIN SWT1"/>
    <property type="match status" value="1"/>
</dbReference>
<dbReference type="Gene3D" id="3.40.50.1010">
    <property type="entry name" value="5'-nuclease"/>
    <property type="match status" value="1"/>
</dbReference>
<dbReference type="Pfam" id="PF13638">
    <property type="entry name" value="PIN_4"/>
    <property type="match status" value="1"/>
</dbReference>
<dbReference type="InterPro" id="IPR052626">
    <property type="entry name" value="SWT1_Regulator"/>
</dbReference>
<evidence type="ECO:0000313" key="2">
    <source>
        <dbReference type="EMBL" id="GAT59889.1"/>
    </source>
</evidence>
<dbReference type="InterPro" id="IPR002716">
    <property type="entry name" value="PIN_dom"/>
</dbReference>
<protein>
    <recommendedName>
        <fullName evidence="1">PIN domain-containing protein</fullName>
    </recommendedName>
</protein>
<dbReference type="EMBL" id="DF849927">
    <property type="protein sequence ID" value="GAT59889.1"/>
    <property type="molecule type" value="Genomic_DNA"/>
</dbReference>
<name>A0ABQ0M9W7_MYCCL</name>
<proteinExistence type="predicted"/>
<accession>A0ABQ0M9W7</accession>
<sequence>MTYPYSNGSYDARMYGDDPGTQLGDASLGEMQQTAMRDVEMLPLDMGTTYVVVDTNILLEHLTMLQHFVEDVQHEALSVLLIIPGAVLNELDKQKTRSTGRLGWISRRASLWMADKVKEKPAYLRCQRDRETCKPTGNWRSRNRGEVWDDRTNDGLILDCRAKAMVFAWFRLQTEEPKVEYTGMDCLEDEESDEMGMEVDDDRKLSYAQASDLLHLQVIDHFTRLLVALVARIGGPELEDPSGADGGITASRHAPRWKNSRKPSHQWTAVECLDYLDFRQPRKKTNPRLDLFLSPPYSTSGARTGREWSFEAWRTALDALKALGESWREPAIVADVDEVSHVLPRSTARRSNLMRAV</sequence>
<evidence type="ECO:0000313" key="3">
    <source>
        <dbReference type="Proteomes" id="UP000815677"/>
    </source>
</evidence>
<evidence type="ECO:0000259" key="1">
    <source>
        <dbReference type="Pfam" id="PF13638"/>
    </source>
</evidence>
<feature type="domain" description="PIN" evidence="1">
    <location>
        <begin position="51"/>
        <end position="161"/>
    </location>
</feature>
<reference evidence="2" key="1">
    <citation type="submission" date="2014-09" db="EMBL/GenBank/DDBJ databases">
        <title>Genome sequence of the luminous mushroom Mycena chlorophos for searching fungal bioluminescence genes.</title>
        <authorList>
            <person name="Tanaka Y."/>
            <person name="Kasuga D."/>
            <person name="Oba Y."/>
            <person name="Hase S."/>
            <person name="Sato K."/>
            <person name="Oba Y."/>
            <person name="Sakakibara Y."/>
        </authorList>
    </citation>
    <scope>NUCLEOTIDE SEQUENCE</scope>
</reference>